<feature type="transmembrane region" description="Helical" evidence="7">
    <location>
        <begin position="29"/>
        <end position="50"/>
    </location>
</feature>
<evidence type="ECO:0000256" key="2">
    <source>
        <dbReference type="ARBA" id="ARBA00022692"/>
    </source>
</evidence>
<dbReference type="Pfam" id="PF00005">
    <property type="entry name" value="ABC_tran"/>
    <property type="match status" value="1"/>
</dbReference>
<dbReference type="PANTHER" id="PTHR43394">
    <property type="entry name" value="ATP-DEPENDENT PERMEASE MDL1, MITOCHONDRIAL"/>
    <property type="match status" value="1"/>
</dbReference>
<feature type="transmembrane region" description="Helical" evidence="7">
    <location>
        <begin position="70"/>
        <end position="89"/>
    </location>
</feature>
<dbReference type="PANTHER" id="PTHR43394:SF1">
    <property type="entry name" value="ATP-BINDING CASSETTE SUB-FAMILY B MEMBER 10, MITOCHONDRIAL"/>
    <property type="match status" value="1"/>
</dbReference>
<dbReference type="SMART" id="SM00382">
    <property type="entry name" value="AAA"/>
    <property type="match status" value="1"/>
</dbReference>
<feature type="transmembrane region" description="Helical" evidence="7">
    <location>
        <begin position="153"/>
        <end position="170"/>
    </location>
</feature>
<dbReference type="InterPro" id="IPR003593">
    <property type="entry name" value="AAA+_ATPase"/>
</dbReference>
<accession>A0A4R1R1W3</accession>
<name>A0A4R1R1W3_9FIRM</name>
<evidence type="ECO:0000259" key="8">
    <source>
        <dbReference type="PROSITE" id="PS50893"/>
    </source>
</evidence>
<evidence type="ECO:0000256" key="5">
    <source>
        <dbReference type="ARBA" id="ARBA00022989"/>
    </source>
</evidence>
<dbReference type="GO" id="GO:0016887">
    <property type="term" value="F:ATP hydrolysis activity"/>
    <property type="evidence" value="ECO:0007669"/>
    <property type="project" value="InterPro"/>
</dbReference>
<dbReference type="InterPro" id="IPR027417">
    <property type="entry name" value="P-loop_NTPase"/>
</dbReference>
<dbReference type="SUPFAM" id="SSF90123">
    <property type="entry name" value="ABC transporter transmembrane region"/>
    <property type="match status" value="1"/>
</dbReference>
<comment type="subcellular location">
    <subcellularLocation>
        <location evidence="1">Cell membrane</location>
        <topology evidence="1">Multi-pass membrane protein</topology>
    </subcellularLocation>
</comment>
<evidence type="ECO:0000313" key="9">
    <source>
        <dbReference type="EMBL" id="TCL59282.1"/>
    </source>
</evidence>
<dbReference type="GO" id="GO:0005524">
    <property type="term" value="F:ATP binding"/>
    <property type="evidence" value="ECO:0007669"/>
    <property type="project" value="UniProtKB-KW"/>
</dbReference>
<evidence type="ECO:0000256" key="6">
    <source>
        <dbReference type="ARBA" id="ARBA00023136"/>
    </source>
</evidence>
<dbReference type="PROSITE" id="PS00211">
    <property type="entry name" value="ABC_TRANSPORTER_1"/>
    <property type="match status" value="1"/>
</dbReference>
<evidence type="ECO:0000256" key="7">
    <source>
        <dbReference type="SAM" id="Phobius"/>
    </source>
</evidence>
<sequence length="630" mass="71770">MKKLKKNYGYTTLENLRYAFSGAMKWQPLIILCTVIFAVSDGLRGFVWIYGAKMIIQILESVQTGNGFRVIAGIVFAAAAIELILRLGTEAGVTTASSRISDVRCKFILFTNKKVMTMPFALLEEPKVYNTKRKGDEGTSNMVEGMEGILRETARFLSAFIMMAAASVILWNQAPFMILAMLLLAVGRGLLHDRMSKWEKEKFHDPSVPDWRESYHYYRTASSFEYAKDIRIFRMKSPLHERYGQVLARIHTRAKEMNNKWRNTLLQEGAVGLLQEGIMYAWLVYAVLRRGMSVADFTLYLGSIRSFNSAVAGCLERWNHIVRDSRLISDFRTFLDYPDKVGEEPLKSTFKKDYERFGKENDKKDEAIPYAEQYEFRFENVSFAYPGSGKEYALKGLNLVLEPGRRLAVVGLNGAGKSTFIKLLCGLYEPTEGTIYMNGKDISRFDKAEYHKLIAPVFQNVECFALPISENVSMSVPEDTDKDKALDCLVKAGLKEKIESLPRGLDTELLKFLHMDGTELSGGEKQKLAMARALYKDAPVVVLDEPTAALDALAEYKTYMDFDKLIGGKTAVYISHRLSSTRFCHKVAMFEKGRMIEYDTHEKLLERDGEYARMFRIQSQYYQAEEAAYE</sequence>
<dbReference type="PROSITE" id="PS50893">
    <property type="entry name" value="ABC_TRANSPORTER_2"/>
    <property type="match status" value="1"/>
</dbReference>
<proteinExistence type="predicted"/>
<protein>
    <submittedName>
        <fullName evidence="9">ABC-type multidrug transport system fused ATPase/permease subunit</fullName>
    </submittedName>
</protein>
<dbReference type="InterPro" id="IPR036640">
    <property type="entry name" value="ABC1_TM_sf"/>
</dbReference>
<keyword evidence="4" id="KW-0067">ATP-binding</keyword>
<dbReference type="EMBL" id="SLUO01000004">
    <property type="protein sequence ID" value="TCL59282.1"/>
    <property type="molecule type" value="Genomic_DNA"/>
</dbReference>
<keyword evidence="6 7" id="KW-0472">Membrane</keyword>
<dbReference type="InterPro" id="IPR039421">
    <property type="entry name" value="Type_1_exporter"/>
</dbReference>
<evidence type="ECO:0000313" key="10">
    <source>
        <dbReference type="Proteomes" id="UP000295718"/>
    </source>
</evidence>
<dbReference type="GO" id="GO:0015421">
    <property type="term" value="F:ABC-type oligopeptide transporter activity"/>
    <property type="evidence" value="ECO:0007669"/>
    <property type="project" value="TreeGrafter"/>
</dbReference>
<evidence type="ECO:0000256" key="3">
    <source>
        <dbReference type="ARBA" id="ARBA00022741"/>
    </source>
</evidence>
<organism evidence="9 10">
    <name type="scientific">Kineothrix alysoides</name>
    <dbReference type="NCBI Taxonomy" id="1469948"/>
    <lineage>
        <taxon>Bacteria</taxon>
        <taxon>Bacillati</taxon>
        <taxon>Bacillota</taxon>
        <taxon>Clostridia</taxon>
        <taxon>Lachnospirales</taxon>
        <taxon>Lachnospiraceae</taxon>
        <taxon>Kineothrix</taxon>
    </lineage>
</organism>
<gene>
    <name evidence="9" type="ORF">EDD76_10418</name>
</gene>
<dbReference type="AlphaFoldDB" id="A0A4R1R1W3"/>
<evidence type="ECO:0000256" key="4">
    <source>
        <dbReference type="ARBA" id="ARBA00022840"/>
    </source>
</evidence>
<dbReference type="InterPro" id="IPR003439">
    <property type="entry name" value="ABC_transporter-like_ATP-bd"/>
</dbReference>
<dbReference type="SUPFAM" id="SSF52540">
    <property type="entry name" value="P-loop containing nucleoside triphosphate hydrolases"/>
    <property type="match status" value="1"/>
</dbReference>
<keyword evidence="10" id="KW-1185">Reference proteome</keyword>
<dbReference type="RefSeq" id="WP_051869206.1">
    <property type="nucleotide sequence ID" value="NZ_JPNB01000001.1"/>
</dbReference>
<comment type="caution">
    <text evidence="9">The sequence shown here is derived from an EMBL/GenBank/DDBJ whole genome shotgun (WGS) entry which is preliminary data.</text>
</comment>
<evidence type="ECO:0000256" key="1">
    <source>
        <dbReference type="ARBA" id="ARBA00004651"/>
    </source>
</evidence>
<keyword evidence="2 7" id="KW-0812">Transmembrane</keyword>
<dbReference type="GO" id="GO:0005886">
    <property type="term" value="C:plasma membrane"/>
    <property type="evidence" value="ECO:0007669"/>
    <property type="project" value="UniProtKB-SubCell"/>
</dbReference>
<dbReference type="Proteomes" id="UP000295718">
    <property type="component" value="Unassembled WGS sequence"/>
</dbReference>
<dbReference type="OrthoDB" id="1699242at2"/>
<dbReference type="Gene3D" id="1.20.1560.10">
    <property type="entry name" value="ABC transporter type 1, transmembrane domain"/>
    <property type="match status" value="1"/>
</dbReference>
<dbReference type="STRING" id="1469948.GCA_000732725_00021"/>
<keyword evidence="3" id="KW-0547">Nucleotide-binding</keyword>
<keyword evidence="5 7" id="KW-1133">Transmembrane helix</keyword>
<dbReference type="InterPro" id="IPR017871">
    <property type="entry name" value="ABC_transporter-like_CS"/>
</dbReference>
<feature type="domain" description="ABC transporter" evidence="8">
    <location>
        <begin position="376"/>
        <end position="617"/>
    </location>
</feature>
<reference evidence="9 10" key="1">
    <citation type="submission" date="2019-03" db="EMBL/GenBank/DDBJ databases">
        <title>Genomic Encyclopedia of Type Strains, Phase IV (KMG-IV): sequencing the most valuable type-strain genomes for metagenomic binning, comparative biology and taxonomic classification.</title>
        <authorList>
            <person name="Goeker M."/>
        </authorList>
    </citation>
    <scope>NUCLEOTIDE SEQUENCE [LARGE SCALE GENOMIC DNA]</scope>
    <source>
        <strain evidence="9 10">DSM 100556</strain>
    </source>
</reference>
<dbReference type="Gene3D" id="3.40.50.300">
    <property type="entry name" value="P-loop containing nucleotide triphosphate hydrolases"/>
    <property type="match status" value="1"/>
</dbReference>